<feature type="compositionally biased region" description="Basic and acidic residues" evidence="6">
    <location>
        <begin position="375"/>
        <end position="391"/>
    </location>
</feature>
<dbReference type="InterPro" id="IPR039794">
    <property type="entry name" value="Gtb1-like"/>
</dbReference>
<keyword evidence="3" id="KW-0256">Endoplasmic reticulum</keyword>
<feature type="region of interest" description="Disordered" evidence="6">
    <location>
        <begin position="348"/>
        <end position="391"/>
    </location>
</feature>
<evidence type="ECO:0000256" key="5">
    <source>
        <dbReference type="SAM" id="Coils"/>
    </source>
</evidence>
<protein>
    <recommendedName>
        <fullName evidence="1">Glucosidase 2 subunit beta</fullName>
    </recommendedName>
</protein>
<accession>A0A9W8YG84</accession>
<evidence type="ECO:0000256" key="3">
    <source>
        <dbReference type="ARBA" id="ARBA00022824"/>
    </source>
</evidence>
<organism evidence="8 9">
    <name type="scientific">Neocucurbitaria cava</name>
    <dbReference type="NCBI Taxonomy" id="798079"/>
    <lineage>
        <taxon>Eukaryota</taxon>
        <taxon>Fungi</taxon>
        <taxon>Dikarya</taxon>
        <taxon>Ascomycota</taxon>
        <taxon>Pezizomycotina</taxon>
        <taxon>Dothideomycetes</taxon>
        <taxon>Pleosporomycetidae</taxon>
        <taxon>Pleosporales</taxon>
        <taxon>Pleosporineae</taxon>
        <taxon>Cucurbitariaceae</taxon>
        <taxon>Neocucurbitaria</taxon>
    </lineage>
</organism>
<evidence type="ECO:0000313" key="8">
    <source>
        <dbReference type="EMBL" id="KAJ4376487.1"/>
    </source>
</evidence>
<dbReference type="GO" id="GO:0017177">
    <property type="term" value="C:glucosidase II complex"/>
    <property type="evidence" value="ECO:0007669"/>
    <property type="project" value="TreeGrafter"/>
</dbReference>
<keyword evidence="2" id="KW-0732">Signal</keyword>
<evidence type="ECO:0000256" key="4">
    <source>
        <dbReference type="ARBA" id="ARBA00023157"/>
    </source>
</evidence>
<keyword evidence="5" id="KW-0175">Coiled coil</keyword>
<gene>
    <name evidence="8" type="ORF">N0V83_001771</name>
</gene>
<dbReference type="EMBL" id="JAPEUY010000002">
    <property type="protein sequence ID" value="KAJ4376487.1"/>
    <property type="molecule type" value="Genomic_DNA"/>
</dbReference>
<keyword evidence="4" id="KW-1015">Disulfide bond</keyword>
<evidence type="ECO:0000256" key="6">
    <source>
        <dbReference type="SAM" id="MobiDB-lite"/>
    </source>
</evidence>
<name>A0A9W8YG84_9PLEO</name>
<feature type="domain" description="MRH" evidence="7">
    <location>
        <begin position="406"/>
        <end position="521"/>
    </location>
</feature>
<evidence type="ECO:0000313" key="9">
    <source>
        <dbReference type="Proteomes" id="UP001140560"/>
    </source>
</evidence>
<dbReference type="InterPro" id="IPR009011">
    <property type="entry name" value="Man6P_isomerase_rcpt-bd_dom_sf"/>
</dbReference>
<comment type="caution">
    <text evidence="8">The sequence shown here is derived from an EMBL/GenBank/DDBJ whole genome shotgun (WGS) entry which is preliminary data.</text>
</comment>
<proteinExistence type="predicted"/>
<keyword evidence="9" id="KW-1185">Reference proteome</keyword>
<dbReference type="OrthoDB" id="28322at2759"/>
<dbReference type="Gene3D" id="2.70.130.10">
    <property type="entry name" value="Mannose-6-phosphate receptor binding domain"/>
    <property type="match status" value="1"/>
</dbReference>
<evidence type="ECO:0000259" key="7">
    <source>
        <dbReference type="PROSITE" id="PS51914"/>
    </source>
</evidence>
<feature type="coiled-coil region" evidence="5">
    <location>
        <begin position="139"/>
        <end position="251"/>
    </location>
</feature>
<evidence type="ECO:0000256" key="1">
    <source>
        <dbReference type="ARBA" id="ARBA00022387"/>
    </source>
</evidence>
<dbReference type="AlphaFoldDB" id="A0A9W8YG84"/>
<dbReference type="PANTHER" id="PTHR12630">
    <property type="entry name" value="N-LINKED OLIGOSACCHARIDE PROCESSING"/>
    <property type="match status" value="1"/>
</dbReference>
<sequence>MQLAKFYKDPETFACISNPSIKIPVARVNDDYCDCPDGSDEPGTSACSYLSPLSPSQPSGFKAGDLNTTPALPGFYCKNKGHQPSYIPFTNVNDGVCDYELCCDGSDEFEHVGGVKCEDQCAKIGKEWRKQDEARQKSLNAARQRRKELVAEAGRLRKEVEDRITTLKTQIDGQTLKVDSLTQSLAEIERQERGKVVKGAGKGGKITVLASLAKDRIQELADNVHRVRNERDAARGKVDELEAMLKRFKEEYNPNFNDEGVKRAVKAWEDYAAQERPTPNEALDRDLDEILKPDSDSAIKWEDFETVDETDVDVLYKFEEYLPVPVRDWVDTKLRDLRVLLIENGILADPHSSSSDTPESKVVTDAKSQLSSAQRELDADKSELNKHEDDLQKDYGPDSIFRALASTCIETDSGEYTYEHCFLSRTTQKPKKGGGHSNMGNFARIEIIAVDDGPLPPDGRGLGTGARIALKYEGGGHCWNGPNRSTLVVLGCADKEEIWKITEEEKCVYRMEVGTAAVCGVDVRMPEAQGEGHDEL</sequence>
<evidence type="ECO:0000256" key="2">
    <source>
        <dbReference type="ARBA" id="ARBA00022729"/>
    </source>
</evidence>
<dbReference type="PANTHER" id="PTHR12630:SF1">
    <property type="entry name" value="GLUCOSIDASE 2 SUBUNIT BETA"/>
    <property type="match status" value="1"/>
</dbReference>
<reference evidence="8" key="1">
    <citation type="submission" date="2022-10" db="EMBL/GenBank/DDBJ databases">
        <title>Tapping the CABI collections for fungal endophytes: first genome assemblies for Collariella, Neodidymelliopsis, Ascochyta clinopodiicola, Didymella pomorum, Didymosphaeria variabile, Neocosmospora piperis and Neocucurbitaria cava.</title>
        <authorList>
            <person name="Hill R."/>
        </authorList>
    </citation>
    <scope>NUCLEOTIDE SEQUENCE</scope>
    <source>
        <strain evidence="8">IMI 356814</strain>
    </source>
</reference>
<dbReference type="SUPFAM" id="SSF50911">
    <property type="entry name" value="Mannose 6-phosphate receptor domain"/>
    <property type="match status" value="1"/>
</dbReference>
<dbReference type="Proteomes" id="UP001140560">
    <property type="component" value="Unassembled WGS sequence"/>
</dbReference>
<dbReference type="InterPro" id="IPR036607">
    <property type="entry name" value="PRKCSH"/>
</dbReference>
<dbReference type="InterPro" id="IPR028146">
    <property type="entry name" value="PRKCSH_N"/>
</dbReference>
<dbReference type="Pfam" id="PF13015">
    <property type="entry name" value="PRKCSH_1"/>
    <property type="match status" value="1"/>
</dbReference>
<dbReference type="InterPro" id="IPR044865">
    <property type="entry name" value="MRH_dom"/>
</dbReference>
<dbReference type="Pfam" id="PF12999">
    <property type="entry name" value="PRKCSH-like"/>
    <property type="match status" value="2"/>
</dbReference>
<dbReference type="GO" id="GO:0006491">
    <property type="term" value="P:N-glycan processing"/>
    <property type="evidence" value="ECO:0007669"/>
    <property type="project" value="TreeGrafter"/>
</dbReference>
<dbReference type="PROSITE" id="PS51914">
    <property type="entry name" value="MRH"/>
    <property type="match status" value="1"/>
</dbReference>